<evidence type="ECO:0000256" key="7">
    <source>
        <dbReference type="SAM" id="Phobius"/>
    </source>
</evidence>
<protein>
    <submittedName>
        <fullName evidence="9">MFS transporter</fullName>
    </submittedName>
</protein>
<dbReference type="EMBL" id="JACKTY010000013">
    <property type="protein sequence ID" value="MCV7225268.1"/>
    <property type="molecule type" value="Genomic_DNA"/>
</dbReference>
<name>A0ABT3C716_9MYCO</name>
<dbReference type="Pfam" id="PF07690">
    <property type="entry name" value="MFS_1"/>
    <property type="match status" value="1"/>
</dbReference>
<evidence type="ECO:0000256" key="1">
    <source>
        <dbReference type="ARBA" id="ARBA00004651"/>
    </source>
</evidence>
<dbReference type="Gene3D" id="1.20.1720.10">
    <property type="entry name" value="Multidrug resistance protein D"/>
    <property type="match status" value="1"/>
</dbReference>
<proteinExistence type="predicted"/>
<feature type="transmembrane region" description="Helical" evidence="7">
    <location>
        <begin position="104"/>
        <end position="125"/>
    </location>
</feature>
<evidence type="ECO:0000313" key="10">
    <source>
        <dbReference type="Proteomes" id="UP001526201"/>
    </source>
</evidence>
<evidence type="ECO:0000256" key="2">
    <source>
        <dbReference type="ARBA" id="ARBA00022448"/>
    </source>
</evidence>
<keyword evidence="2" id="KW-0813">Transport</keyword>
<organism evidence="9 10">
    <name type="scientific">Mycolicibacterium komossense</name>
    <dbReference type="NCBI Taxonomy" id="1779"/>
    <lineage>
        <taxon>Bacteria</taxon>
        <taxon>Bacillati</taxon>
        <taxon>Actinomycetota</taxon>
        <taxon>Actinomycetes</taxon>
        <taxon>Mycobacteriales</taxon>
        <taxon>Mycobacteriaceae</taxon>
        <taxon>Mycolicibacterium</taxon>
    </lineage>
</organism>
<dbReference type="CDD" id="cd17321">
    <property type="entry name" value="MFS_MMR_MDR_like"/>
    <property type="match status" value="1"/>
</dbReference>
<feature type="domain" description="Major facilitator superfamily (MFS) profile" evidence="8">
    <location>
        <begin position="13"/>
        <end position="489"/>
    </location>
</feature>
<feature type="transmembrane region" description="Helical" evidence="7">
    <location>
        <begin position="467"/>
        <end position="485"/>
    </location>
</feature>
<dbReference type="InterPro" id="IPR020846">
    <property type="entry name" value="MFS_dom"/>
</dbReference>
<feature type="transmembrane region" description="Helical" evidence="7">
    <location>
        <begin position="338"/>
        <end position="359"/>
    </location>
</feature>
<dbReference type="InterPro" id="IPR036259">
    <property type="entry name" value="MFS_trans_sf"/>
</dbReference>
<feature type="transmembrane region" description="Helical" evidence="7">
    <location>
        <begin position="165"/>
        <end position="187"/>
    </location>
</feature>
<dbReference type="SUPFAM" id="SSF103473">
    <property type="entry name" value="MFS general substrate transporter"/>
    <property type="match status" value="1"/>
</dbReference>
<reference evidence="9 10" key="1">
    <citation type="journal article" date="2022" name="BMC Genomics">
        <title>Comparative genome analysis of mycobacteria focusing on tRNA and non-coding RNA.</title>
        <authorList>
            <person name="Behra P.R.K."/>
            <person name="Pettersson B.M.F."/>
            <person name="Ramesh M."/>
            <person name="Das S."/>
            <person name="Dasgupta S."/>
            <person name="Kirsebom L.A."/>
        </authorList>
    </citation>
    <scope>NUCLEOTIDE SEQUENCE [LARGE SCALE GENOMIC DNA]</scope>
    <source>
        <strain evidence="9 10">DSM 44078</strain>
    </source>
</reference>
<dbReference type="InterPro" id="IPR011701">
    <property type="entry name" value="MFS"/>
</dbReference>
<dbReference type="PROSITE" id="PS50850">
    <property type="entry name" value="MFS"/>
    <property type="match status" value="1"/>
</dbReference>
<keyword evidence="4 7" id="KW-0812">Transmembrane</keyword>
<keyword evidence="6 7" id="KW-0472">Membrane</keyword>
<accession>A0ABT3C716</accession>
<evidence type="ECO:0000256" key="4">
    <source>
        <dbReference type="ARBA" id="ARBA00022692"/>
    </source>
</evidence>
<feature type="transmembrane region" description="Helical" evidence="7">
    <location>
        <begin position="236"/>
        <end position="254"/>
    </location>
</feature>
<dbReference type="PANTHER" id="PTHR42718">
    <property type="entry name" value="MAJOR FACILITATOR SUPERFAMILY MULTIDRUG TRANSPORTER MFSC"/>
    <property type="match status" value="1"/>
</dbReference>
<feature type="transmembrane region" description="Helical" evidence="7">
    <location>
        <begin position="275"/>
        <end position="298"/>
    </location>
</feature>
<keyword evidence="10" id="KW-1185">Reference proteome</keyword>
<evidence type="ECO:0000256" key="5">
    <source>
        <dbReference type="ARBA" id="ARBA00022989"/>
    </source>
</evidence>
<comment type="subcellular location">
    <subcellularLocation>
        <location evidence="1">Cell membrane</location>
        <topology evidence="1">Multi-pass membrane protein</topology>
    </subcellularLocation>
</comment>
<dbReference type="Proteomes" id="UP001526201">
    <property type="component" value="Unassembled WGS sequence"/>
</dbReference>
<feature type="transmembrane region" description="Helical" evidence="7">
    <location>
        <begin position="137"/>
        <end position="159"/>
    </location>
</feature>
<dbReference type="NCBIfam" id="TIGR00711">
    <property type="entry name" value="efflux_EmrB"/>
    <property type="match status" value="1"/>
</dbReference>
<feature type="transmembrane region" description="Helical" evidence="7">
    <location>
        <begin position="79"/>
        <end position="98"/>
    </location>
</feature>
<feature type="transmembrane region" description="Helical" evidence="7">
    <location>
        <begin position="12"/>
        <end position="40"/>
    </location>
</feature>
<feature type="transmembrane region" description="Helical" evidence="7">
    <location>
        <begin position="46"/>
        <end position="67"/>
    </location>
</feature>
<feature type="transmembrane region" description="Helical" evidence="7">
    <location>
        <begin position="199"/>
        <end position="216"/>
    </location>
</feature>
<evidence type="ECO:0000256" key="3">
    <source>
        <dbReference type="ARBA" id="ARBA00022475"/>
    </source>
</evidence>
<dbReference type="PANTHER" id="PTHR42718:SF42">
    <property type="entry name" value="EXPORT PROTEIN"/>
    <property type="match status" value="1"/>
</dbReference>
<gene>
    <name evidence="9" type="ORF">H7J73_04365</name>
</gene>
<keyword evidence="3" id="KW-1003">Cell membrane</keyword>
<keyword evidence="5 7" id="KW-1133">Transmembrane helix</keyword>
<dbReference type="Gene3D" id="1.20.1250.20">
    <property type="entry name" value="MFS general substrate transporter like domains"/>
    <property type="match status" value="1"/>
</dbReference>
<evidence type="ECO:0000259" key="8">
    <source>
        <dbReference type="PROSITE" id="PS50850"/>
    </source>
</evidence>
<evidence type="ECO:0000256" key="6">
    <source>
        <dbReference type="ARBA" id="ARBA00023136"/>
    </source>
</evidence>
<comment type="caution">
    <text evidence="9">The sequence shown here is derived from an EMBL/GenBank/DDBJ whole genome shotgun (WGS) entry which is preliminary data.</text>
</comment>
<dbReference type="InterPro" id="IPR004638">
    <property type="entry name" value="EmrB-like"/>
</dbReference>
<evidence type="ECO:0000313" key="9">
    <source>
        <dbReference type="EMBL" id="MCV7225268.1"/>
    </source>
</evidence>
<sequence length="490" mass="51617">MPGLPSDYRPWPALWAMVAGIFMILVDSTIVSVAADAIWVDLDTDLNSVVWVTSGYLLAYVVPLLLSGRLGDMFGPKRVYLVGLVVFTAASAWCGLSGSAEMLIMARVVQGLGAALMAPQTMSLITRSFPTRQRGTAMALWGAVGGVAILVGPLAGGVLVDQFGWQSVFFINVPFGLAALIAALVLVPNLPAMGRRIDYFGILLSGAGLFLVVFGVQEGQRHDWSHVGEIGPVPVSIWGLIGSGLILLAVFLWWQTRSRDPLMTLALFSDRNFSVCSVAVACMGFSLTGMAVPAMLYAQKSLGLSATRSAMLLIPMALFAAGLAGPAGKLADRVHPRYVTGFGFAITAIALAWLGYMAADMASVREILWPISLVGVGNAFIWGPLTATANRNLDVDLAGVGSGVYNTTRQVGGVLGSAIVGVFMQRQVDRYIPAVLPPGAQQAAAHTLGALPDVVRGPFAHAMGTSLYVPAIALAVGFVVVQFLTRARPE</sequence>
<feature type="transmembrane region" description="Helical" evidence="7">
    <location>
        <begin position="310"/>
        <end position="331"/>
    </location>
</feature>